<dbReference type="PROSITE" id="PS50181">
    <property type="entry name" value="FBOX"/>
    <property type="match status" value="1"/>
</dbReference>
<dbReference type="PANTHER" id="PTHR24414">
    <property type="entry name" value="F-BOX/KELCH-REPEAT PROTEIN SKIP4"/>
    <property type="match status" value="1"/>
</dbReference>
<dbReference type="CDD" id="cd22152">
    <property type="entry name" value="F-box_AtAFR-like"/>
    <property type="match status" value="1"/>
</dbReference>
<name>R0F2D7_9BRAS</name>
<dbReference type="SMART" id="SM00256">
    <property type="entry name" value="FBOX"/>
    <property type="match status" value="1"/>
</dbReference>
<dbReference type="KEGG" id="crb:17878324"/>
<dbReference type="SUPFAM" id="SSF117281">
    <property type="entry name" value="Kelch motif"/>
    <property type="match status" value="1"/>
</dbReference>
<dbReference type="Pfam" id="PF00646">
    <property type="entry name" value="F-box"/>
    <property type="match status" value="1"/>
</dbReference>
<dbReference type="Gene3D" id="2.120.10.80">
    <property type="entry name" value="Kelch-type beta propeller"/>
    <property type="match status" value="1"/>
</dbReference>
<dbReference type="Proteomes" id="UP000029121">
    <property type="component" value="Unassembled WGS sequence"/>
</dbReference>
<accession>R0F2D7</accession>
<dbReference type="EMBL" id="KB870811">
    <property type="protein sequence ID" value="EOA15837.1"/>
    <property type="molecule type" value="Genomic_DNA"/>
</dbReference>
<dbReference type="InterPro" id="IPR057499">
    <property type="entry name" value="Kelch_FKB95"/>
</dbReference>
<protein>
    <recommendedName>
        <fullName evidence="1">F-box domain-containing protein</fullName>
    </recommendedName>
</protein>
<sequence length="372" mass="43000">MTFIMLPDDMVLNCLARVSRLYYPILSLVSRRFRSLLTSLELYQTRTLLGCTESCLYVCIESHDDCNRTRLFTLCRRPTQNTAPNPTLCIKPNKFLTKKEKRSRDKNLLVFVATHKFSYTNWWDCHLIAVGCNVYQVSHYTLSRVKFMDCRNHTWHKAPSMSVVRGYPNVSVLDGKIYVAGGLGDYDSSNWIECFDPKTKSWEHVPSPAAELQEDFFLDSLAIDGKLYISGSEKKSNMVYKLKENKWDVVGLTNTGWITSYSCVIDNILFGYGWSEKLEWYDFDGGSWKALKGLKKLLKLLKDHNRIRLENFGGKLAVLWDKDVHEEKVIWCAEIALEKRNEHEIHGKVEWCSVVLTVPISCKFLLSFIVTV</sequence>
<evidence type="ECO:0000313" key="2">
    <source>
        <dbReference type="EMBL" id="EOA15837.1"/>
    </source>
</evidence>
<dbReference type="OrthoDB" id="1540751at2759"/>
<gene>
    <name evidence="2" type="ORF">CARUB_v10007503mg</name>
</gene>
<dbReference type="InterPro" id="IPR001810">
    <property type="entry name" value="F-box_dom"/>
</dbReference>
<organism evidence="2 3">
    <name type="scientific">Capsella rubella</name>
    <dbReference type="NCBI Taxonomy" id="81985"/>
    <lineage>
        <taxon>Eukaryota</taxon>
        <taxon>Viridiplantae</taxon>
        <taxon>Streptophyta</taxon>
        <taxon>Embryophyta</taxon>
        <taxon>Tracheophyta</taxon>
        <taxon>Spermatophyta</taxon>
        <taxon>Magnoliopsida</taxon>
        <taxon>eudicotyledons</taxon>
        <taxon>Gunneridae</taxon>
        <taxon>Pentapetalae</taxon>
        <taxon>rosids</taxon>
        <taxon>malvids</taxon>
        <taxon>Brassicales</taxon>
        <taxon>Brassicaceae</taxon>
        <taxon>Camelineae</taxon>
        <taxon>Capsella</taxon>
    </lineage>
</organism>
<feature type="domain" description="F-box" evidence="1">
    <location>
        <begin position="1"/>
        <end position="46"/>
    </location>
</feature>
<dbReference type="InterPro" id="IPR050354">
    <property type="entry name" value="F-box/kelch-repeat_ARATH"/>
</dbReference>
<keyword evidence="3" id="KW-1185">Reference proteome</keyword>
<evidence type="ECO:0000313" key="3">
    <source>
        <dbReference type="Proteomes" id="UP000029121"/>
    </source>
</evidence>
<proteinExistence type="predicted"/>
<dbReference type="AlphaFoldDB" id="R0F2D7"/>
<dbReference type="InterPro" id="IPR015915">
    <property type="entry name" value="Kelch-typ_b-propeller"/>
</dbReference>
<dbReference type="PANTHER" id="PTHR24414:SF82">
    <property type="entry name" value="GALACTOSE OXIDASE_KELCH REPEAT SUPERFAMILY PROTEIN"/>
    <property type="match status" value="1"/>
</dbReference>
<evidence type="ECO:0000259" key="1">
    <source>
        <dbReference type="PROSITE" id="PS50181"/>
    </source>
</evidence>
<dbReference type="eggNOG" id="KOG1072">
    <property type="taxonomic scope" value="Eukaryota"/>
</dbReference>
<dbReference type="Pfam" id="PF25210">
    <property type="entry name" value="Kelch_FKB95"/>
    <property type="match status" value="1"/>
</dbReference>
<reference evidence="3" key="1">
    <citation type="journal article" date="2013" name="Nat. Genet.">
        <title>The Capsella rubella genome and the genomic consequences of rapid mating system evolution.</title>
        <authorList>
            <person name="Slotte T."/>
            <person name="Hazzouri K.M."/>
            <person name="Agren J.A."/>
            <person name="Koenig D."/>
            <person name="Maumus F."/>
            <person name="Guo Y.L."/>
            <person name="Steige K."/>
            <person name="Platts A.E."/>
            <person name="Escobar J.S."/>
            <person name="Newman L.K."/>
            <person name="Wang W."/>
            <person name="Mandakova T."/>
            <person name="Vello E."/>
            <person name="Smith L.M."/>
            <person name="Henz S.R."/>
            <person name="Steffen J."/>
            <person name="Takuno S."/>
            <person name="Brandvain Y."/>
            <person name="Coop G."/>
            <person name="Andolfatto P."/>
            <person name="Hu T.T."/>
            <person name="Blanchette M."/>
            <person name="Clark R.M."/>
            <person name="Quesneville H."/>
            <person name="Nordborg M."/>
            <person name="Gaut B.S."/>
            <person name="Lysak M.A."/>
            <person name="Jenkins J."/>
            <person name="Grimwood J."/>
            <person name="Chapman J."/>
            <person name="Prochnik S."/>
            <person name="Shu S."/>
            <person name="Rokhsar D."/>
            <person name="Schmutz J."/>
            <person name="Weigel D."/>
            <person name="Wright S.I."/>
        </authorList>
    </citation>
    <scope>NUCLEOTIDE SEQUENCE [LARGE SCALE GENOMIC DNA]</scope>
    <source>
        <strain evidence="3">cv. Monte Gargano</strain>
    </source>
</reference>